<sequence length="334" mass="37451">MYSEEGGNAVTRPPMKSPRITNEGSKEGGDHPPPPPSPSTQGMLQRLRVELRAPLDEPPIASSGHSAVYASSSLLYGRMVAVKLINKRALHKSIADKFLPRELEITVLVSHPHLVSTLRVIEDVSLSRIAIIQEFYPNGTLLRLLLKEGSIEECPRGAHIFRQLSEAVHYLHTRSIVHRDIKPENILIDSNGDIRLGDFGFARFIEKRERSRSFCGTRPYSAPQIVSYRPYDPRAADWFAMGVVLYTMITGKWPQEPVSSATARFNTPKVPSPACCQLILSLLDEDEYERGDYDVVVHSEWLASRPKWLFASATHVYEVLPRSAHDDANTVETT</sequence>
<dbReference type="InterPro" id="IPR000719">
    <property type="entry name" value="Prot_kinase_dom"/>
</dbReference>
<dbReference type="Gene3D" id="1.10.510.10">
    <property type="entry name" value="Transferase(Phosphotransferase) domain 1"/>
    <property type="match status" value="1"/>
</dbReference>
<keyword evidence="4" id="KW-0418">Kinase</keyword>
<name>A0AAN5I7P3_9BILA</name>
<keyword evidence="9" id="KW-1185">Reference proteome</keyword>
<evidence type="ECO:0000259" key="7">
    <source>
        <dbReference type="PROSITE" id="PS50011"/>
    </source>
</evidence>
<gene>
    <name evidence="8" type="ORF">PMAYCL1PPCAC_23581</name>
</gene>
<keyword evidence="2" id="KW-0808">Transferase</keyword>
<dbReference type="GO" id="GO:0005737">
    <property type="term" value="C:cytoplasm"/>
    <property type="evidence" value="ECO:0007669"/>
    <property type="project" value="TreeGrafter"/>
</dbReference>
<dbReference type="PANTHER" id="PTHR24346:SF82">
    <property type="entry name" value="KP78A-RELATED"/>
    <property type="match status" value="1"/>
</dbReference>
<dbReference type="GO" id="GO:0005524">
    <property type="term" value="F:ATP binding"/>
    <property type="evidence" value="ECO:0007669"/>
    <property type="project" value="UniProtKB-KW"/>
</dbReference>
<evidence type="ECO:0000256" key="5">
    <source>
        <dbReference type="ARBA" id="ARBA00022840"/>
    </source>
</evidence>
<keyword evidence="3" id="KW-0547">Nucleotide-binding</keyword>
<evidence type="ECO:0000256" key="6">
    <source>
        <dbReference type="SAM" id="MobiDB-lite"/>
    </source>
</evidence>
<dbReference type="Proteomes" id="UP001328107">
    <property type="component" value="Unassembled WGS sequence"/>
</dbReference>
<feature type="domain" description="Protein kinase" evidence="7">
    <location>
        <begin position="54"/>
        <end position="302"/>
    </location>
</feature>
<organism evidence="8 9">
    <name type="scientific">Pristionchus mayeri</name>
    <dbReference type="NCBI Taxonomy" id="1317129"/>
    <lineage>
        <taxon>Eukaryota</taxon>
        <taxon>Metazoa</taxon>
        <taxon>Ecdysozoa</taxon>
        <taxon>Nematoda</taxon>
        <taxon>Chromadorea</taxon>
        <taxon>Rhabditida</taxon>
        <taxon>Rhabditina</taxon>
        <taxon>Diplogasteromorpha</taxon>
        <taxon>Diplogasteroidea</taxon>
        <taxon>Neodiplogasteridae</taxon>
        <taxon>Pristionchus</taxon>
    </lineage>
</organism>
<dbReference type="PROSITE" id="PS50011">
    <property type="entry name" value="PROTEIN_KINASE_DOM"/>
    <property type="match status" value="1"/>
</dbReference>
<evidence type="ECO:0000313" key="8">
    <source>
        <dbReference type="EMBL" id="GMR53386.1"/>
    </source>
</evidence>
<evidence type="ECO:0000313" key="9">
    <source>
        <dbReference type="Proteomes" id="UP001328107"/>
    </source>
</evidence>
<dbReference type="InterPro" id="IPR008271">
    <property type="entry name" value="Ser/Thr_kinase_AS"/>
</dbReference>
<protein>
    <recommendedName>
        <fullName evidence="7">Protein kinase domain-containing protein</fullName>
    </recommendedName>
</protein>
<dbReference type="SMART" id="SM00220">
    <property type="entry name" value="S_TKc"/>
    <property type="match status" value="1"/>
</dbReference>
<dbReference type="EMBL" id="BTRK01000005">
    <property type="protein sequence ID" value="GMR53386.1"/>
    <property type="molecule type" value="Genomic_DNA"/>
</dbReference>
<accession>A0AAN5I7P3</accession>
<dbReference type="PANTHER" id="PTHR24346">
    <property type="entry name" value="MAP/MICROTUBULE AFFINITY-REGULATING KINASE"/>
    <property type="match status" value="1"/>
</dbReference>
<dbReference type="PROSITE" id="PS00108">
    <property type="entry name" value="PROTEIN_KINASE_ST"/>
    <property type="match status" value="1"/>
</dbReference>
<evidence type="ECO:0000256" key="2">
    <source>
        <dbReference type="ARBA" id="ARBA00022679"/>
    </source>
</evidence>
<feature type="region of interest" description="Disordered" evidence="6">
    <location>
        <begin position="1"/>
        <end position="42"/>
    </location>
</feature>
<evidence type="ECO:0000256" key="4">
    <source>
        <dbReference type="ARBA" id="ARBA00022777"/>
    </source>
</evidence>
<dbReference type="GO" id="GO:0004674">
    <property type="term" value="F:protein serine/threonine kinase activity"/>
    <property type="evidence" value="ECO:0007669"/>
    <property type="project" value="UniProtKB-KW"/>
</dbReference>
<dbReference type="SUPFAM" id="SSF56112">
    <property type="entry name" value="Protein kinase-like (PK-like)"/>
    <property type="match status" value="1"/>
</dbReference>
<reference evidence="9" key="1">
    <citation type="submission" date="2022-10" db="EMBL/GenBank/DDBJ databases">
        <title>Genome assembly of Pristionchus species.</title>
        <authorList>
            <person name="Yoshida K."/>
            <person name="Sommer R.J."/>
        </authorList>
    </citation>
    <scope>NUCLEOTIDE SEQUENCE [LARGE SCALE GENOMIC DNA]</scope>
    <source>
        <strain evidence="9">RS5460</strain>
    </source>
</reference>
<evidence type="ECO:0000256" key="1">
    <source>
        <dbReference type="ARBA" id="ARBA00022527"/>
    </source>
</evidence>
<comment type="caution">
    <text evidence="8">The sequence shown here is derived from an EMBL/GenBank/DDBJ whole genome shotgun (WGS) entry which is preliminary data.</text>
</comment>
<keyword evidence="1" id="KW-0723">Serine/threonine-protein kinase</keyword>
<proteinExistence type="predicted"/>
<dbReference type="GO" id="GO:0035556">
    <property type="term" value="P:intracellular signal transduction"/>
    <property type="evidence" value="ECO:0007669"/>
    <property type="project" value="TreeGrafter"/>
</dbReference>
<evidence type="ECO:0000256" key="3">
    <source>
        <dbReference type="ARBA" id="ARBA00022741"/>
    </source>
</evidence>
<dbReference type="InterPro" id="IPR011009">
    <property type="entry name" value="Kinase-like_dom_sf"/>
</dbReference>
<dbReference type="Pfam" id="PF00069">
    <property type="entry name" value="Pkinase"/>
    <property type="match status" value="1"/>
</dbReference>
<dbReference type="AlphaFoldDB" id="A0AAN5I7P3"/>
<keyword evidence="5" id="KW-0067">ATP-binding</keyword>